<reference evidence="5 6" key="2">
    <citation type="submission" date="2025-04" db="UniProtKB">
        <authorList>
            <consortium name="RefSeq"/>
        </authorList>
    </citation>
    <scope>IDENTIFICATION</scope>
    <source>
        <tissue evidence="5 6">Leaf</tissue>
    </source>
</reference>
<organism evidence="6">
    <name type="scientific">Ananas comosus</name>
    <name type="common">Pineapple</name>
    <name type="synonym">Ananas ananas</name>
    <dbReference type="NCBI Taxonomy" id="4615"/>
    <lineage>
        <taxon>Eukaryota</taxon>
        <taxon>Viridiplantae</taxon>
        <taxon>Streptophyta</taxon>
        <taxon>Embryophyta</taxon>
        <taxon>Tracheophyta</taxon>
        <taxon>Spermatophyta</taxon>
        <taxon>Magnoliopsida</taxon>
        <taxon>Liliopsida</taxon>
        <taxon>Poales</taxon>
        <taxon>Bromeliaceae</taxon>
        <taxon>Bromelioideae</taxon>
        <taxon>Ananas</taxon>
    </lineage>
</organism>
<dbReference type="PANTHER" id="PTHR31730">
    <property type="entry name" value="OS01G0873900 PROTEIN"/>
    <property type="match status" value="1"/>
</dbReference>
<dbReference type="PANTHER" id="PTHR31730:SF25">
    <property type="entry name" value="DUF668 DOMAIN-CONTAINING PROTEIN"/>
    <property type="match status" value="1"/>
</dbReference>
<feature type="domain" description="DUF668" evidence="2">
    <location>
        <begin position="396"/>
        <end position="481"/>
    </location>
</feature>
<proteinExistence type="predicted"/>
<dbReference type="Proteomes" id="UP000515123">
    <property type="component" value="Linkage group 21"/>
</dbReference>
<dbReference type="OrthoDB" id="2020544at2759"/>
<dbReference type="RefSeq" id="XP_020111140.1">
    <property type="nucleotide sequence ID" value="XM_020255551.1"/>
</dbReference>
<evidence type="ECO:0000313" key="4">
    <source>
        <dbReference type="Proteomes" id="UP000515123"/>
    </source>
</evidence>
<dbReference type="GeneID" id="109726117"/>
<dbReference type="Pfam" id="PF05003">
    <property type="entry name" value="DUF668"/>
    <property type="match status" value="1"/>
</dbReference>
<protein>
    <submittedName>
        <fullName evidence="5">Uncharacterized protein LOC109726117 isoform X2</fullName>
    </submittedName>
    <submittedName>
        <fullName evidence="6">Uncharacterized protein LOC109726117 isoform X3</fullName>
    </submittedName>
</protein>
<feature type="compositionally biased region" description="Low complexity" evidence="1">
    <location>
        <begin position="649"/>
        <end position="658"/>
    </location>
</feature>
<accession>A0A6P5GZF6</accession>
<evidence type="ECO:0000313" key="5">
    <source>
        <dbReference type="RefSeq" id="XP_020111139.1"/>
    </source>
</evidence>
<evidence type="ECO:0000259" key="3">
    <source>
        <dbReference type="Pfam" id="PF11961"/>
    </source>
</evidence>
<dbReference type="InterPro" id="IPR045021">
    <property type="entry name" value="PSI1/2/3"/>
</dbReference>
<dbReference type="InterPro" id="IPR007700">
    <property type="entry name" value="DUF668"/>
</dbReference>
<reference evidence="4" key="1">
    <citation type="journal article" date="2015" name="Nat. Genet.">
        <title>The pineapple genome and the evolution of CAM photosynthesis.</title>
        <authorList>
            <person name="Ming R."/>
            <person name="VanBuren R."/>
            <person name="Wai C.M."/>
            <person name="Tang H."/>
            <person name="Schatz M.C."/>
            <person name="Bowers J.E."/>
            <person name="Lyons E."/>
            <person name="Wang M.L."/>
            <person name="Chen J."/>
            <person name="Biggers E."/>
            <person name="Zhang J."/>
            <person name="Huang L."/>
            <person name="Zhang L."/>
            <person name="Miao W."/>
            <person name="Zhang J."/>
            <person name="Ye Z."/>
            <person name="Miao C."/>
            <person name="Lin Z."/>
            <person name="Wang H."/>
            <person name="Zhou H."/>
            <person name="Yim W.C."/>
            <person name="Priest H.D."/>
            <person name="Zheng C."/>
            <person name="Woodhouse M."/>
            <person name="Edger P.P."/>
            <person name="Guyot R."/>
            <person name="Guo H.B."/>
            <person name="Guo H."/>
            <person name="Zheng G."/>
            <person name="Singh R."/>
            <person name="Sharma A."/>
            <person name="Min X."/>
            <person name="Zheng Y."/>
            <person name="Lee H."/>
            <person name="Gurtowski J."/>
            <person name="Sedlazeck F.J."/>
            <person name="Harkess A."/>
            <person name="McKain M.R."/>
            <person name="Liao Z."/>
            <person name="Fang J."/>
            <person name="Liu J."/>
            <person name="Zhang X."/>
            <person name="Zhang Q."/>
            <person name="Hu W."/>
            <person name="Qin Y."/>
            <person name="Wang K."/>
            <person name="Chen L.Y."/>
            <person name="Shirley N."/>
            <person name="Lin Y.R."/>
            <person name="Liu L.Y."/>
            <person name="Hernandez A.G."/>
            <person name="Wright C.L."/>
            <person name="Bulone V."/>
            <person name="Tuskan G.A."/>
            <person name="Heath K."/>
            <person name="Zee F."/>
            <person name="Moore P.H."/>
            <person name="Sunkar R."/>
            <person name="Leebens-Mack J.H."/>
            <person name="Mockler T."/>
            <person name="Bennetzen J.L."/>
            <person name="Freeling M."/>
            <person name="Sankoff D."/>
            <person name="Paterson A.H."/>
            <person name="Zhu X."/>
            <person name="Yang X."/>
            <person name="Smith J.A."/>
            <person name="Cushman J.C."/>
            <person name="Paull R.E."/>
            <person name="Yu Q."/>
        </authorList>
    </citation>
    <scope>NUCLEOTIDE SEQUENCE [LARGE SCALE GENOMIC DNA]</scope>
    <source>
        <strain evidence="4">cv. F153</strain>
    </source>
</reference>
<evidence type="ECO:0000259" key="2">
    <source>
        <dbReference type="Pfam" id="PF05003"/>
    </source>
</evidence>
<feature type="region of interest" description="Disordered" evidence="1">
    <location>
        <begin position="543"/>
        <end position="562"/>
    </location>
</feature>
<evidence type="ECO:0000256" key="1">
    <source>
        <dbReference type="SAM" id="MobiDB-lite"/>
    </source>
</evidence>
<gene>
    <name evidence="5 6" type="primary">LOC109726117</name>
</gene>
<feature type="region of interest" description="Disordered" evidence="1">
    <location>
        <begin position="633"/>
        <end position="668"/>
    </location>
</feature>
<feature type="domain" description="DUF3475" evidence="3">
    <location>
        <begin position="177"/>
        <end position="233"/>
    </location>
</feature>
<keyword evidence="4" id="KW-1185">Reference proteome</keyword>
<evidence type="ECO:0000313" key="6">
    <source>
        <dbReference type="RefSeq" id="XP_020111140.1"/>
    </source>
</evidence>
<dbReference type="InterPro" id="IPR021864">
    <property type="entry name" value="DUF3475"/>
</dbReference>
<sequence>MDCTSCFTLKPRRRIEIAQEDFNTMGGVCSKGFPVNESPAELSFHNSIGFGESEVKPFHSNGKMQPKPAPIREEDVENLFGDHSFHLSEKGLIRFDSTSASASASKEPQLSRALSKKSTTSKSKQVSEVGSLLGRASTAGLGKAVEVLDTLGSSMSSLNPSGGFVSGVATKGNKILILAFEVANTIVKGANLMQSLSKESVSYLKEMVLPSEGVRRLISDDISELLRIAAADKRQELKVFSLEVVRFGNRCKDPQWHNLDRYFATLESEITPQKQLKARATENMEQLMTLVRHTADLYHEMHDLDKFELDYRRKLQEENSVASQRGDTLQILRQELKSQRKHVRSLKKKTLWSKILEDVMEKLVDIVHFLHLEIHSAFGSFDGSVSVQGPINSRQRLGPAGLALHYANIITQIDILVSRSCSVPPSTRDALYQGLPPSVKSALRTKLQSFTATQEVEVPQVRAALEKTLLWLVPLANNTIRAHRGFGWVGEWANTKTEVNRRPGGPVDLIKIETLYHADKERTELHILDLVVRVHLLISECQPGSGGGRSPIKSPMHSPPLQKRSTTVAFIPQKPGSSSTAPSNDNREILREVDYGKHTHGRSKSADLGSSSFALSKEDREMLEEVDFTKLTRRRSNSEELDVDITKKSSSSSSSSASEKPFVNLEDDRDTDRIKVLDVIDRVDDIKHQ</sequence>
<dbReference type="Pfam" id="PF11961">
    <property type="entry name" value="DUF3475"/>
    <property type="match status" value="1"/>
</dbReference>
<dbReference type="RefSeq" id="XP_020111139.1">
    <property type="nucleotide sequence ID" value="XM_020255550.1"/>
</dbReference>
<dbReference type="GO" id="GO:0045927">
    <property type="term" value="P:positive regulation of growth"/>
    <property type="evidence" value="ECO:0007669"/>
    <property type="project" value="InterPro"/>
</dbReference>
<feature type="region of interest" description="Disordered" evidence="1">
    <location>
        <begin position="104"/>
        <end position="129"/>
    </location>
</feature>
<name>A0A6P5GZF6_ANACO</name>
<dbReference type="AlphaFoldDB" id="A0A6P5GZF6"/>